<evidence type="ECO:0000313" key="2">
    <source>
        <dbReference type="Proteomes" id="UP000034793"/>
    </source>
</evidence>
<proteinExistence type="predicted"/>
<dbReference type="EMBL" id="LBXL01000001">
    <property type="protein sequence ID" value="KKR30832.1"/>
    <property type="molecule type" value="Genomic_DNA"/>
</dbReference>
<organism evidence="1 2">
    <name type="scientific">Candidatus Woesebacteria bacterium GW2011_GWA1_39_8</name>
    <dbReference type="NCBI Taxonomy" id="1618552"/>
    <lineage>
        <taxon>Bacteria</taxon>
        <taxon>Candidatus Woeseibacteriota</taxon>
    </lineage>
</organism>
<dbReference type="Proteomes" id="UP000034793">
    <property type="component" value="Unassembled WGS sequence"/>
</dbReference>
<protein>
    <submittedName>
        <fullName evidence="1">Uncharacterized protein</fullName>
    </submittedName>
</protein>
<reference evidence="1 2" key="1">
    <citation type="journal article" date="2015" name="Nature">
        <title>rRNA introns, odd ribosomes, and small enigmatic genomes across a large radiation of phyla.</title>
        <authorList>
            <person name="Brown C.T."/>
            <person name="Hug L.A."/>
            <person name="Thomas B.C."/>
            <person name="Sharon I."/>
            <person name="Castelle C.J."/>
            <person name="Singh A."/>
            <person name="Wilkins M.J."/>
            <person name="Williams K.H."/>
            <person name="Banfield J.F."/>
        </authorList>
    </citation>
    <scope>NUCLEOTIDE SEQUENCE [LARGE SCALE GENOMIC DNA]</scope>
</reference>
<comment type="caution">
    <text evidence="1">The sequence shown here is derived from an EMBL/GenBank/DDBJ whole genome shotgun (WGS) entry which is preliminary data.</text>
</comment>
<sequence>MYIDDENRFEYFSRWDRDEAAKKADNFYSFIKSVSVAPPERPIRIKELIQYTALGIGTPLIINWICPVGTPLEFDSETNKLYRRYAPIDPVEGFQKDYRIISRIGLEKRLTEMIGQIQSSLEYVKIVADNNPYCLYPACLRLDGEIDTRNAIETYTGYVQTKLDELIGSKKVAVLTLSSLLGQQGFEEFMNLFKETQVDDLLPFLPNDVLKTEVDIISKHTKLDPLLEPKLESLATDVIRQYAVEGFYLYKMFGDSVILAWNESTRRSQIIDSLRKARGIPPLPKIFVLHEKGKGLIIDNY</sequence>
<evidence type="ECO:0000313" key="1">
    <source>
        <dbReference type="EMBL" id="KKR30832.1"/>
    </source>
</evidence>
<dbReference type="AlphaFoldDB" id="A0A0G0SYZ7"/>
<accession>A0A0G0SYZ7</accession>
<name>A0A0G0SYZ7_9BACT</name>
<gene>
    <name evidence="1" type="ORF">UT61_C0001G0016</name>
</gene>